<reference evidence="2 3" key="1">
    <citation type="submission" date="2014-07" db="EMBL/GenBank/DDBJ databases">
        <title>Draft genome sequence of Thalassospira profundimaris 35.</title>
        <authorList>
            <person name="Lai Q."/>
            <person name="Shao Z."/>
        </authorList>
    </citation>
    <scope>NUCLEOTIDE SEQUENCE [LARGE SCALE GENOMIC DNA]</scope>
    <source>
        <strain evidence="2 3">35</strain>
    </source>
</reference>
<accession>A0A367W597</accession>
<evidence type="ECO:0000256" key="1">
    <source>
        <dbReference type="SAM" id="SignalP"/>
    </source>
</evidence>
<evidence type="ECO:0000313" key="2">
    <source>
        <dbReference type="EMBL" id="RCK36618.1"/>
    </source>
</evidence>
<organism evidence="2 3">
    <name type="scientific">Thalassospira profundimaris</name>
    <dbReference type="NCBI Taxonomy" id="502049"/>
    <lineage>
        <taxon>Bacteria</taxon>
        <taxon>Pseudomonadati</taxon>
        <taxon>Pseudomonadota</taxon>
        <taxon>Alphaproteobacteria</taxon>
        <taxon>Rhodospirillales</taxon>
        <taxon>Thalassospiraceae</taxon>
        <taxon>Thalassospira</taxon>
    </lineage>
</organism>
<dbReference type="InterPro" id="IPR019613">
    <property type="entry name" value="DUF4198"/>
</dbReference>
<dbReference type="Pfam" id="PF10670">
    <property type="entry name" value="DUF4198"/>
    <property type="match status" value="1"/>
</dbReference>
<name>A0A367W597_9PROT</name>
<proteinExistence type="predicted"/>
<dbReference type="RefSeq" id="WP_114102712.1">
    <property type="nucleotide sequence ID" value="NZ_JPWF01000007.1"/>
</dbReference>
<feature type="chain" id="PRO_5016786986" evidence="1">
    <location>
        <begin position="24"/>
        <end position="264"/>
    </location>
</feature>
<dbReference type="OrthoDB" id="9780723at2"/>
<dbReference type="EMBL" id="JPWF01000007">
    <property type="protein sequence ID" value="RCK36618.1"/>
    <property type="molecule type" value="Genomic_DNA"/>
</dbReference>
<gene>
    <name evidence="2" type="ORF">TH19_11855</name>
</gene>
<sequence length="264" mass="29111">MFKSRIAFALTACSMLVSVGAQAHFQLVYTPDVNTGKAGDQDVKLIFWHPFENGHVMDMGEPQEFYVVNRGEKIDLKPSLNPITFHGSENEAKAYDAKLPLKRSGDYVMVIVPEPYYEESEDIYIQQITKSYVNRNEIPTDWMEAQGLKTEILPLNRPTNIVAGSTFTGRVLSEGKPAAGVEIEIEYMAAEPDMTANKPKEPTASPMPGGAIVAISDNNGYFTFGVPKAGFWGFAALGSGPDTEFQGKELSQDAVLWVRAYDVK</sequence>
<protein>
    <submittedName>
        <fullName evidence="2">Nickel transporter</fullName>
    </submittedName>
</protein>
<comment type="caution">
    <text evidence="2">The sequence shown here is derived from an EMBL/GenBank/DDBJ whole genome shotgun (WGS) entry which is preliminary data.</text>
</comment>
<dbReference type="AlphaFoldDB" id="A0A367W597"/>
<keyword evidence="1" id="KW-0732">Signal</keyword>
<feature type="signal peptide" evidence="1">
    <location>
        <begin position="1"/>
        <end position="23"/>
    </location>
</feature>
<dbReference type="Proteomes" id="UP000253226">
    <property type="component" value="Unassembled WGS sequence"/>
</dbReference>
<evidence type="ECO:0000313" key="3">
    <source>
        <dbReference type="Proteomes" id="UP000253226"/>
    </source>
</evidence>